<dbReference type="Gene3D" id="3.10.290.10">
    <property type="entry name" value="RNA-binding S4 domain"/>
    <property type="match status" value="1"/>
</dbReference>
<dbReference type="CDD" id="cd00165">
    <property type="entry name" value="S4"/>
    <property type="match status" value="1"/>
</dbReference>
<dbReference type="InterPro" id="IPR020103">
    <property type="entry name" value="PsdUridine_synth_cat_dom_sf"/>
</dbReference>
<dbReference type="STRING" id="1495769.CEM_218"/>
<dbReference type="GO" id="GO:0160140">
    <property type="term" value="F:23S rRNA pseudouridine(1911/1915/1917) synthase activity"/>
    <property type="evidence" value="ECO:0007669"/>
    <property type="project" value="UniProtKB-EC"/>
</dbReference>
<proteinExistence type="inferred from homology"/>
<dbReference type="EMBL" id="LM655252">
    <property type="protein sequence ID" value="CDZ16479.1"/>
    <property type="molecule type" value="Genomic_DNA"/>
</dbReference>
<evidence type="ECO:0000256" key="2">
    <source>
        <dbReference type="ARBA" id="ARBA00023235"/>
    </source>
</evidence>
<evidence type="ECO:0000313" key="8">
    <source>
        <dbReference type="EMBL" id="CDZ16479.1"/>
    </source>
</evidence>
<dbReference type="SMART" id="SM00363">
    <property type="entry name" value="S4"/>
    <property type="match status" value="1"/>
</dbReference>
<dbReference type="NCBIfam" id="TIGR00005">
    <property type="entry name" value="rluA_subfam"/>
    <property type="match status" value="1"/>
</dbReference>
<evidence type="ECO:0000313" key="9">
    <source>
        <dbReference type="Proteomes" id="UP000032420"/>
    </source>
</evidence>
<dbReference type="Proteomes" id="UP000032420">
    <property type="component" value="Chromosome I"/>
</dbReference>
<dbReference type="SUPFAM" id="SSF55120">
    <property type="entry name" value="Pseudouridine synthase"/>
    <property type="match status" value="1"/>
</dbReference>
<dbReference type="PATRIC" id="fig|1495769.3.peg.201"/>
<dbReference type="PROSITE" id="PS50889">
    <property type="entry name" value="S4"/>
    <property type="match status" value="1"/>
</dbReference>
<dbReference type="AlphaFoldDB" id="A0A078KIA3"/>
<dbReference type="InterPro" id="IPR002942">
    <property type="entry name" value="S4_RNA-bd"/>
</dbReference>
<evidence type="ECO:0000256" key="4">
    <source>
        <dbReference type="PIRSR" id="PIRSR606225-1"/>
    </source>
</evidence>
<accession>A0A078KIA3</accession>
<sequence>MLNNIKYKKYIPHFMKGMRLDNAANLLFNKFSRENIKRWIKEGNLTINGIIVKPSYNINYGQLIILSVYLKTIYEFEYKPELIEFNIVYEDKSVIVINKSYGLIVHPACGNITGTLFNALLYYNSNFTKLPRAGIVHRLDKNTTGLILIAKTLNAYISLVNQFKKKYIIREYDAIIIGNITGNGYINAPIDRNPKYRKKQSVIYNGKIAITHYRVIENFNGYTYIKCYLETGRTHQIRVHMNYCKLPLLGDPIYNIKLHKNFKRQALHACRLRFIHPIYYKNISIYAPMPQDMYKLLK</sequence>
<dbReference type="GO" id="GO:0003723">
    <property type="term" value="F:RNA binding"/>
    <property type="evidence" value="ECO:0007669"/>
    <property type="project" value="UniProtKB-KW"/>
</dbReference>
<evidence type="ECO:0000256" key="3">
    <source>
        <dbReference type="ARBA" id="ARBA00036882"/>
    </source>
</evidence>
<evidence type="ECO:0000256" key="5">
    <source>
        <dbReference type="PROSITE-ProRule" id="PRU00182"/>
    </source>
</evidence>
<keyword evidence="9" id="KW-1185">Reference proteome</keyword>
<keyword evidence="2 6" id="KW-0413">Isomerase</keyword>
<comment type="function">
    <text evidence="6">Responsible for synthesis of pseudouridine from uracil.</text>
</comment>
<dbReference type="InterPro" id="IPR036986">
    <property type="entry name" value="S4_RNA-bd_sf"/>
</dbReference>
<dbReference type="CDD" id="cd02869">
    <property type="entry name" value="PseudoU_synth_RluA_like"/>
    <property type="match status" value="1"/>
</dbReference>
<dbReference type="SUPFAM" id="SSF55174">
    <property type="entry name" value="Alpha-L RNA-binding motif"/>
    <property type="match status" value="1"/>
</dbReference>
<reference evidence="9" key="1">
    <citation type="submission" date="2014-07" db="EMBL/GenBank/DDBJ databases">
        <authorList>
            <person name="Santos-Garcia D."/>
        </authorList>
    </citation>
    <scope>NUCLEOTIDE SEQUENCE [LARGE SCALE GENOMIC DNA]</scope>
</reference>
<dbReference type="KEGG" id="eme:CEM_218"/>
<dbReference type="Pfam" id="PF00849">
    <property type="entry name" value="PseudoU_synth_2"/>
    <property type="match status" value="1"/>
</dbReference>
<dbReference type="HOGENOM" id="CLU_016902_4_0_6"/>
<dbReference type="PANTHER" id="PTHR21600:SF44">
    <property type="entry name" value="RIBOSOMAL LARGE SUBUNIT PSEUDOURIDINE SYNTHASE D"/>
    <property type="match status" value="1"/>
</dbReference>
<comment type="catalytic activity">
    <reaction evidence="6">
        <text>a uridine in RNA = a pseudouridine in RNA</text>
        <dbReference type="Rhea" id="RHEA:48348"/>
        <dbReference type="Rhea" id="RHEA-COMP:12068"/>
        <dbReference type="Rhea" id="RHEA-COMP:12069"/>
        <dbReference type="ChEBI" id="CHEBI:65314"/>
        <dbReference type="ChEBI" id="CHEBI:65315"/>
    </reaction>
</comment>
<evidence type="ECO:0000259" key="7">
    <source>
        <dbReference type="SMART" id="SM00363"/>
    </source>
</evidence>
<name>A0A078KIA3_9GAMM</name>
<dbReference type="Gene3D" id="3.30.2350.10">
    <property type="entry name" value="Pseudouridine synthase"/>
    <property type="match status" value="1"/>
</dbReference>
<dbReference type="InterPro" id="IPR050188">
    <property type="entry name" value="RluA_PseudoU_synthase"/>
</dbReference>
<dbReference type="Pfam" id="PF01479">
    <property type="entry name" value="S4"/>
    <property type="match status" value="1"/>
</dbReference>
<dbReference type="InterPro" id="IPR006145">
    <property type="entry name" value="PsdUridine_synth_RsuA/RluA"/>
</dbReference>
<dbReference type="EC" id="5.4.99.-" evidence="6"/>
<evidence type="ECO:0000256" key="1">
    <source>
        <dbReference type="ARBA" id="ARBA00010876"/>
    </source>
</evidence>
<feature type="active site" evidence="4">
    <location>
        <position position="140"/>
    </location>
</feature>
<dbReference type="PROSITE" id="PS01129">
    <property type="entry name" value="PSI_RLU"/>
    <property type="match status" value="1"/>
</dbReference>
<gene>
    <name evidence="8" type="primary">rluD</name>
    <name evidence="8" type="ORF">CEM_218</name>
</gene>
<keyword evidence="5" id="KW-0694">RNA-binding</keyword>
<dbReference type="GO" id="GO:0000455">
    <property type="term" value="P:enzyme-directed rRNA pseudouridine synthesis"/>
    <property type="evidence" value="ECO:0007669"/>
    <property type="project" value="UniProtKB-ARBA"/>
</dbReference>
<dbReference type="PANTHER" id="PTHR21600">
    <property type="entry name" value="MITOCHONDRIAL RNA PSEUDOURIDINE SYNTHASE"/>
    <property type="match status" value="1"/>
</dbReference>
<dbReference type="InterPro" id="IPR006224">
    <property type="entry name" value="PsdUridine_synth_RluA-like_CS"/>
</dbReference>
<feature type="domain" description="RNA-binding S4" evidence="7">
    <location>
        <begin position="18"/>
        <end position="78"/>
    </location>
</feature>
<comment type="catalytic activity">
    <reaction evidence="3">
        <text>uridine(1911/1915/1917) in 23S rRNA = pseudouridine(1911/1915/1917) in 23S rRNA</text>
        <dbReference type="Rhea" id="RHEA:42524"/>
        <dbReference type="Rhea" id="RHEA-COMP:10097"/>
        <dbReference type="Rhea" id="RHEA-COMP:10098"/>
        <dbReference type="ChEBI" id="CHEBI:65314"/>
        <dbReference type="ChEBI" id="CHEBI:65315"/>
        <dbReference type="EC" id="5.4.99.23"/>
    </reaction>
</comment>
<dbReference type="InterPro" id="IPR006225">
    <property type="entry name" value="PsdUridine_synth_RluC/D"/>
</dbReference>
<protein>
    <recommendedName>
        <fullName evidence="6">Pseudouridine synthase</fullName>
        <ecNumber evidence="6">5.4.99.-</ecNumber>
    </recommendedName>
</protein>
<organism evidence="8 9">
    <name type="scientific">Candidatus Johnevansia muelleri</name>
    <dbReference type="NCBI Taxonomy" id="1495769"/>
    <lineage>
        <taxon>Bacteria</taxon>
        <taxon>Pseudomonadati</taxon>
        <taxon>Pseudomonadota</taxon>
        <taxon>Gammaproteobacteria</taxon>
        <taxon>Candidatus Johnevansiales</taxon>
        <taxon>Candidatus Johnevansiaceae</taxon>
        <taxon>Candidatus Johnevansia</taxon>
    </lineage>
</organism>
<evidence type="ECO:0000256" key="6">
    <source>
        <dbReference type="RuleBase" id="RU362028"/>
    </source>
</evidence>
<comment type="similarity">
    <text evidence="1 6">Belongs to the pseudouridine synthase RluA family.</text>
</comment>